<dbReference type="VEuPathDB" id="FungiDB:BCV72DRAFT_307694"/>
<dbReference type="AlphaFoldDB" id="A0A1X0SGB7"/>
<dbReference type="Proteomes" id="UP000242381">
    <property type="component" value="Unassembled WGS sequence"/>
</dbReference>
<dbReference type="GO" id="GO:0005737">
    <property type="term" value="C:cytoplasm"/>
    <property type="evidence" value="ECO:0007669"/>
    <property type="project" value="TreeGrafter"/>
</dbReference>
<evidence type="ECO:0000256" key="6">
    <source>
        <dbReference type="SAM" id="MobiDB-lite"/>
    </source>
</evidence>
<evidence type="ECO:0000256" key="4">
    <source>
        <dbReference type="ARBA" id="ARBA00022833"/>
    </source>
</evidence>
<evidence type="ECO:0000259" key="7">
    <source>
        <dbReference type="PROSITE" id="PS50115"/>
    </source>
</evidence>
<dbReference type="OMA" id="KMGTHVS"/>
<proteinExistence type="predicted"/>
<dbReference type="InterPro" id="IPR038508">
    <property type="entry name" value="ArfGAP_dom_sf"/>
</dbReference>
<dbReference type="PROSITE" id="PS50115">
    <property type="entry name" value="ARFGAP"/>
    <property type="match status" value="1"/>
</dbReference>
<keyword evidence="3 5" id="KW-0863">Zinc-finger</keyword>
<name>A0A1X0SGB7_RHIZD</name>
<dbReference type="CDD" id="cd08204">
    <property type="entry name" value="ArfGap"/>
    <property type="match status" value="1"/>
</dbReference>
<feature type="domain" description="Arf-GAP" evidence="7">
    <location>
        <begin position="14"/>
        <end position="133"/>
    </location>
</feature>
<evidence type="ECO:0000256" key="1">
    <source>
        <dbReference type="ARBA" id="ARBA00022468"/>
    </source>
</evidence>
<dbReference type="PANTHER" id="PTHR45705">
    <property type="entry name" value="FI20236P1"/>
    <property type="match status" value="1"/>
</dbReference>
<dbReference type="PANTHER" id="PTHR45705:SF1">
    <property type="entry name" value="FI20236P1"/>
    <property type="match status" value="1"/>
</dbReference>
<dbReference type="InterPro" id="IPR051718">
    <property type="entry name" value="ARF_GTPase-activating"/>
</dbReference>
<dbReference type="InterPro" id="IPR037278">
    <property type="entry name" value="ARFGAP/RecO"/>
</dbReference>
<protein>
    <submittedName>
        <fullName evidence="8">ArfGap-domain-containing protein</fullName>
    </submittedName>
</protein>
<keyword evidence="2" id="KW-0479">Metal-binding</keyword>
<keyword evidence="1" id="KW-0343">GTPase activation</keyword>
<organism evidence="8 9">
    <name type="scientific">Rhizopus microsporus</name>
    <dbReference type="NCBI Taxonomy" id="58291"/>
    <lineage>
        <taxon>Eukaryota</taxon>
        <taxon>Fungi</taxon>
        <taxon>Fungi incertae sedis</taxon>
        <taxon>Mucoromycota</taxon>
        <taxon>Mucoromycotina</taxon>
        <taxon>Mucoromycetes</taxon>
        <taxon>Mucorales</taxon>
        <taxon>Mucorineae</taxon>
        <taxon>Rhizopodaceae</taxon>
        <taxon>Rhizopus</taxon>
    </lineage>
</organism>
<dbReference type="SMART" id="SM00105">
    <property type="entry name" value="ArfGap"/>
    <property type="match status" value="1"/>
</dbReference>
<dbReference type="Gene3D" id="1.10.220.150">
    <property type="entry name" value="Arf GTPase activating protein"/>
    <property type="match status" value="1"/>
</dbReference>
<dbReference type="EMBL" id="KV921258">
    <property type="protein sequence ID" value="ORE23364.1"/>
    <property type="molecule type" value="Genomic_DNA"/>
</dbReference>
<dbReference type="GO" id="GO:0005096">
    <property type="term" value="F:GTPase activator activity"/>
    <property type="evidence" value="ECO:0007669"/>
    <property type="project" value="UniProtKB-KW"/>
</dbReference>
<keyword evidence="4" id="KW-0862">Zinc</keyword>
<dbReference type="GO" id="GO:0008270">
    <property type="term" value="F:zinc ion binding"/>
    <property type="evidence" value="ECO:0007669"/>
    <property type="project" value="UniProtKB-KW"/>
</dbReference>
<dbReference type="Pfam" id="PF01412">
    <property type="entry name" value="ArfGap"/>
    <property type="match status" value="1"/>
</dbReference>
<evidence type="ECO:0000256" key="5">
    <source>
        <dbReference type="PROSITE-ProRule" id="PRU00288"/>
    </source>
</evidence>
<dbReference type="InterPro" id="IPR001164">
    <property type="entry name" value="ArfGAP_dom"/>
</dbReference>
<dbReference type="PRINTS" id="PR00405">
    <property type="entry name" value="REVINTRACTNG"/>
</dbReference>
<feature type="region of interest" description="Disordered" evidence="6">
    <location>
        <begin position="142"/>
        <end position="173"/>
    </location>
</feature>
<evidence type="ECO:0000256" key="3">
    <source>
        <dbReference type="ARBA" id="ARBA00022771"/>
    </source>
</evidence>
<evidence type="ECO:0000313" key="8">
    <source>
        <dbReference type="EMBL" id="ORE23364.1"/>
    </source>
</evidence>
<feature type="compositionally biased region" description="Low complexity" evidence="6">
    <location>
        <begin position="142"/>
        <end position="157"/>
    </location>
</feature>
<sequence length="191" mass="22193">MREKQSRATQQRHERLLNELCQMEENRRCADCLAPSPRWASYSLGVFLCIRCASLHRKMGTHVSRVKSVSMDQWTMQEIQNMKEKGGNAKVNSQIISKDHHLPLDMDDDFVMEKYIRDKWEKRIYEEKKPLTIDTHQEVLFPTPSTSSTNSSVMSSPKQLAGRAPSYDTNPFLNKPNTNPFLIKSYNPFLQ</sequence>
<evidence type="ECO:0000313" key="9">
    <source>
        <dbReference type="Proteomes" id="UP000242381"/>
    </source>
</evidence>
<dbReference type="SUPFAM" id="SSF57863">
    <property type="entry name" value="ArfGap/RecO-like zinc finger"/>
    <property type="match status" value="1"/>
</dbReference>
<reference evidence="8 9" key="1">
    <citation type="journal article" date="2016" name="Proc. Natl. Acad. Sci. U.S.A.">
        <title>Lipid metabolic changes in an early divergent fungus govern the establishment of a mutualistic symbiosis with endobacteria.</title>
        <authorList>
            <person name="Lastovetsky O.A."/>
            <person name="Gaspar M.L."/>
            <person name="Mondo S.J."/>
            <person name="LaButti K.M."/>
            <person name="Sandor L."/>
            <person name="Grigoriev I.V."/>
            <person name="Henry S.A."/>
            <person name="Pawlowska T.E."/>
        </authorList>
    </citation>
    <scope>NUCLEOTIDE SEQUENCE [LARGE SCALE GENOMIC DNA]</scope>
    <source>
        <strain evidence="8 9">ATCC 11559</strain>
    </source>
</reference>
<evidence type="ECO:0000256" key="2">
    <source>
        <dbReference type="ARBA" id="ARBA00022723"/>
    </source>
</evidence>
<dbReference type="FunFam" id="1.10.220.150:FF:000009">
    <property type="entry name" value="stromal membrane-associated protein 1 isoform X1"/>
    <property type="match status" value="1"/>
</dbReference>
<accession>A0A1X0SGB7</accession>
<gene>
    <name evidence="8" type="ORF">BCV71DRAFT_54</name>
</gene>